<dbReference type="Gene3D" id="1.10.10.60">
    <property type="entry name" value="Homeodomain-like"/>
    <property type="match status" value="1"/>
</dbReference>
<dbReference type="Pfam" id="PF12833">
    <property type="entry name" value="HTH_18"/>
    <property type="match status" value="1"/>
</dbReference>
<keyword evidence="1" id="KW-0805">Transcription regulation</keyword>
<dbReference type="InterPro" id="IPR032687">
    <property type="entry name" value="AraC-type_N"/>
</dbReference>
<protein>
    <submittedName>
        <fullName evidence="5">Helix-turn-helix domain-containing protein</fullName>
    </submittedName>
</protein>
<gene>
    <name evidence="5" type="ORF">HRH59_18865</name>
</gene>
<name>A0A7Y5AU68_9GAMM</name>
<reference evidence="5 6" key="1">
    <citation type="submission" date="2020-06" db="EMBL/GenBank/DDBJ databases">
        <title>Rheinheimera sp. nov., a marine bacterium isolated from coastal.</title>
        <authorList>
            <person name="Yu Q."/>
            <person name="Qi Y."/>
            <person name="Pu J."/>
        </authorList>
    </citation>
    <scope>NUCLEOTIDE SEQUENCE [LARGE SCALE GENOMIC DNA]</scope>
    <source>
        <strain evidence="5 6">YQF-2</strain>
    </source>
</reference>
<dbReference type="Pfam" id="PF12625">
    <property type="entry name" value="Arabinose_bd"/>
    <property type="match status" value="1"/>
</dbReference>
<organism evidence="5 6">
    <name type="scientific">Rheinheimera lutimaris</name>
    <dbReference type="NCBI Taxonomy" id="2740584"/>
    <lineage>
        <taxon>Bacteria</taxon>
        <taxon>Pseudomonadati</taxon>
        <taxon>Pseudomonadota</taxon>
        <taxon>Gammaproteobacteria</taxon>
        <taxon>Chromatiales</taxon>
        <taxon>Chromatiaceae</taxon>
        <taxon>Rheinheimera</taxon>
    </lineage>
</organism>
<dbReference type="AlphaFoldDB" id="A0A7Y5AU68"/>
<dbReference type="EMBL" id="JABSOD010000037">
    <property type="protein sequence ID" value="NRQ44605.1"/>
    <property type="molecule type" value="Genomic_DNA"/>
</dbReference>
<dbReference type="PROSITE" id="PS01124">
    <property type="entry name" value="HTH_ARAC_FAMILY_2"/>
    <property type="match status" value="1"/>
</dbReference>
<dbReference type="GO" id="GO:0000976">
    <property type="term" value="F:transcription cis-regulatory region binding"/>
    <property type="evidence" value="ECO:0007669"/>
    <property type="project" value="TreeGrafter"/>
</dbReference>
<keyword evidence="2" id="KW-0238">DNA-binding</keyword>
<dbReference type="PANTHER" id="PTHR47894">
    <property type="entry name" value="HTH-TYPE TRANSCRIPTIONAL REGULATOR GADX"/>
    <property type="match status" value="1"/>
</dbReference>
<dbReference type="InterPro" id="IPR018060">
    <property type="entry name" value="HTH_AraC"/>
</dbReference>
<evidence type="ECO:0000256" key="3">
    <source>
        <dbReference type="ARBA" id="ARBA00023163"/>
    </source>
</evidence>
<accession>A0A7Y5AU68</accession>
<proteinExistence type="predicted"/>
<keyword evidence="3" id="KW-0804">Transcription</keyword>
<dbReference type="GO" id="GO:0003700">
    <property type="term" value="F:DNA-binding transcription factor activity"/>
    <property type="evidence" value="ECO:0007669"/>
    <property type="project" value="InterPro"/>
</dbReference>
<dbReference type="PANTHER" id="PTHR47894:SF1">
    <property type="entry name" value="HTH-TYPE TRANSCRIPTIONAL REGULATOR VQSM"/>
    <property type="match status" value="1"/>
</dbReference>
<evidence type="ECO:0000256" key="2">
    <source>
        <dbReference type="ARBA" id="ARBA00023125"/>
    </source>
</evidence>
<dbReference type="RefSeq" id="WP_173502811.1">
    <property type="nucleotide sequence ID" value="NZ_JABSOD010000037.1"/>
</dbReference>
<evidence type="ECO:0000313" key="6">
    <source>
        <dbReference type="Proteomes" id="UP000523161"/>
    </source>
</evidence>
<keyword evidence="6" id="KW-1185">Reference proteome</keyword>
<dbReference type="InterPro" id="IPR009057">
    <property type="entry name" value="Homeodomain-like_sf"/>
</dbReference>
<evidence type="ECO:0000256" key="1">
    <source>
        <dbReference type="ARBA" id="ARBA00023015"/>
    </source>
</evidence>
<comment type="caution">
    <text evidence="5">The sequence shown here is derived from an EMBL/GenBank/DDBJ whole genome shotgun (WGS) entry which is preliminary data.</text>
</comment>
<dbReference type="SMART" id="SM00342">
    <property type="entry name" value="HTH_ARAC"/>
    <property type="match status" value="1"/>
</dbReference>
<evidence type="ECO:0000313" key="5">
    <source>
        <dbReference type="EMBL" id="NRQ44605.1"/>
    </source>
</evidence>
<dbReference type="Proteomes" id="UP000523161">
    <property type="component" value="Unassembled WGS sequence"/>
</dbReference>
<evidence type="ECO:0000259" key="4">
    <source>
        <dbReference type="PROSITE" id="PS01124"/>
    </source>
</evidence>
<sequence length="343" mass="39125">MSRRHFGYQDKVLLLQHGSTELLALAQRRGAVLHKLLSGTGIFEQDLHKPLGRLHHTDWLTLLQNCRQQVQSPELPYLLGSALLNSRYISLCQSLQYAKNLRQALAQLYYFRHQLFPCFYIRLYQQQHCIVLEFKPALGLANQQAFMLTVLCSLLLGLIKQQLGTLSGVSLQLQQSAESPALQQQLFGGLNLSFNQVANSLSIPLALWQQEFNHANAAEFNAARRTCRQLNHVLPKQRALPESVCRLQRRALPQLLNQEQIAAALGLSSSSLKRQLSQHQTNFASLLDEVRRDAARQLLRQGNYSNRQLALKLGYSDEHNFRRAFKRWTGLIPSSFKGLFNFN</sequence>
<dbReference type="GO" id="GO:0005829">
    <property type="term" value="C:cytosol"/>
    <property type="evidence" value="ECO:0007669"/>
    <property type="project" value="TreeGrafter"/>
</dbReference>
<feature type="domain" description="HTH araC/xylS-type" evidence="4">
    <location>
        <begin position="242"/>
        <end position="339"/>
    </location>
</feature>
<dbReference type="SUPFAM" id="SSF46689">
    <property type="entry name" value="Homeodomain-like"/>
    <property type="match status" value="1"/>
</dbReference>